<gene>
    <name evidence="4" type="ORF">GPECTOR_75g717</name>
</gene>
<dbReference type="PROSITE" id="PS51203">
    <property type="entry name" value="CS"/>
    <property type="match status" value="1"/>
</dbReference>
<feature type="region of interest" description="Disordered" evidence="1">
    <location>
        <begin position="655"/>
        <end position="679"/>
    </location>
</feature>
<dbReference type="OrthoDB" id="550043at2759"/>
<evidence type="ECO:0000256" key="2">
    <source>
        <dbReference type="SAM" id="SignalP"/>
    </source>
</evidence>
<dbReference type="SUPFAM" id="SSF49764">
    <property type="entry name" value="HSP20-like chaperones"/>
    <property type="match status" value="1"/>
</dbReference>
<protein>
    <recommendedName>
        <fullName evidence="3">CS domain-containing protein</fullName>
    </recommendedName>
</protein>
<feature type="region of interest" description="Disordered" evidence="1">
    <location>
        <begin position="404"/>
        <end position="435"/>
    </location>
</feature>
<dbReference type="Proteomes" id="UP000075714">
    <property type="component" value="Unassembled WGS sequence"/>
</dbReference>
<accession>A0A150G2F0</accession>
<reference evidence="5" key="1">
    <citation type="journal article" date="2016" name="Nat. Commun.">
        <title>The Gonium pectorale genome demonstrates co-option of cell cycle regulation during the evolution of multicellularity.</title>
        <authorList>
            <person name="Hanschen E.R."/>
            <person name="Marriage T.N."/>
            <person name="Ferris P.J."/>
            <person name="Hamaji T."/>
            <person name="Toyoda A."/>
            <person name="Fujiyama A."/>
            <person name="Neme R."/>
            <person name="Noguchi H."/>
            <person name="Minakuchi Y."/>
            <person name="Suzuki M."/>
            <person name="Kawai-Toyooka H."/>
            <person name="Smith D.R."/>
            <person name="Sparks H."/>
            <person name="Anderson J."/>
            <person name="Bakaric R."/>
            <person name="Luria V."/>
            <person name="Karger A."/>
            <person name="Kirschner M.W."/>
            <person name="Durand P.M."/>
            <person name="Michod R.E."/>
            <person name="Nozaki H."/>
            <person name="Olson B.J."/>
        </authorList>
    </citation>
    <scope>NUCLEOTIDE SEQUENCE [LARGE SCALE GENOMIC DNA]</scope>
    <source>
        <strain evidence="5">NIES-2863</strain>
    </source>
</reference>
<feature type="region of interest" description="Disordered" evidence="1">
    <location>
        <begin position="568"/>
        <end position="592"/>
    </location>
</feature>
<keyword evidence="5" id="KW-1185">Reference proteome</keyword>
<dbReference type="AlphaFoldDB" id="A0A150G2F0"/>
<dbReference type="STRING" id="33097.A0A150G2F0"/>
<feature type="chain" id="PRO_5007561839" description="CS domain-containing protein" evidence="2">
    <location>
        <begin position="18"/>
        <end position="679"/>
    </location>
</feature>
<feature type="signal peptide" evidence="2">
    <location>
        <begin position="1"/>
        <end position="17"/>
    </location>
</feature>
<evidence type="ECO:0000259" key="3">
    <source>
        <dbReference type="PROSITE" id="PS51203"/>
    </source>
</evidence>
<comment type="caution">
    <text evidence="4">The sequence shown here is derived from an EMBL/GenBank/DDBJ whole genome shotgun (WGS) entry which is preliminary data.</text>
</comment>
<dbReference type="EMBL" id="LSYV01000076">
    <property type="protein sequence ID" value="KXZ43994.1"/>
    <property type="molecule type" value="Genomic_DNA"/>
</dbReference>
<organism evidence="4 5">
    <name type="scientific">Gonium pectorale</name>
    <name type="common">Green alga</name>
    <dbReference type="NCBI Taxonomy" id="33097"/>
    <lineage>
        <taxon>Eukaryota</taxon>
        <taxon>Viridiplantae</taxon>
        <taxon>Chlorophyta</taxon>
        <taxon>core chlorophytes</taxon>
        <taxon>Chlorophyceae</taxon>
        <taxon>CS clade</taxon>
        <taxon>Chlamydomonadales</taxon>
        <taxon>Volvocaceae</taxon>
        <taxon>Gonium</taxon>
    </lineage>
</organism>
<evidence type="ECO:0000313" key="5">
    <source>
        <dbReference type="Proteomes" id="UP000075714"/>
    </source>
</evidence>
<feature type="compositionally biased region" description="Low complexity" evidence="1">
    <location>
        <begin position="404"/>
        <end position="427"/>
    </location>
</feature>
<dbReference type="Gene3D" id="2.60.40.790">
    <property type="match status" value="1"/>
</dbReference>
<name>A0A150G2F0_GONPE</name>
<feature type="compositionally biased region" description="Low complexity" evidence="1">
    <location>
        <begin position="195"/>
        <end position="208"/>
    </location>
</feature>
<feature type="domain" description="CS" evidence="3">
    <location>
        <begin position="492"/>
        <end position="621"/>
    </location>
</feature>
<keyword evidence="2" id="KW-0732">Signal</keyword>
<proteinExistence type="predicted"/>
<dbReference type="InterPro" id="IPR008978">
    <property type="entry name" value="HSP20-like_chaperone"/>
</dbReference>
<sequence>MLLLVGVGVMELVGAEAGGRRCPRTASRQCRHSVSIVRVCLQEATTPGVKEGSGTGIVGLGRLAKAAGSPGAEALLDELAWCCCAAGDAMLYTLPPTAAPAASGGGVMAAAHDPAAALEAYRGAARLCPRSLVYEGRSRAACAILDADASLPRLPRRRSRPVLEALGLLAEHEAQRARYEVDAVLAFAADVSPSPSSSSYSTHGSVPPGFAAHAQAQPAQVRQPLSGPGRLAFRAAVARACGVPPASVFIERPAAAVTWPPASASAVRAARGTGSAMEASMESGAGDSIGGGGLTVWLTVKLGAGSGEDRGRSAESCAGSGRAGGGRSAADDDAVAVAAVAAAAVRGLRAPGAVAAAGASNRDRAEAVARLLQDPESALAGELLPFLGRLLPQHCTAQLRAAAAGSGGASPPSLGTAGLGPAAATETTEVEVMPSAPSRVLPLPFRAYRLVTAAGRPVERRRRHPFGLSRALYAAPELTPSLAGDAAVWAEPEGGGFRWRQSAGEVHLIATRVPHGLPASQLLVEVRPRSLIVTNRTTGEQYLSGTLEATVLADQATWVLGGGGATAAAGRGGGSGGGTGARHGGGARDGSGAGGAALTVTLVKMAPADGAASTGWWSRLFEGAPVVDWDEVGEKDYSTMPPELLEAHAREQARLDEAARRRRRRVGAGEGQAEEEEQE</sequence>
<feature type="region of interest" description="Disordered" evidence="1">
    <location>
        <begin position="306"/>
        <end position="329"/>
    </location>
</feature>
<evidence type="ECO:0000313" key="4">
    <source>
        <dbReference type="EMBL" id="KXZ43994.1"/>
    </source>
</evidence>
<feature type="region of interest" description="Disordered" evidence="1">
    <location>
        <begin position="195"/>
        <end position="223"/>
    </location>
</feature>
<dbReference type="InterPro" id="IPR007052">
    <property type="entry name" value="CS_dom"/>
</dbReference>
<evidence type="ECO:0000256" key="1">
    <source>
        <dbReference type="SAM" id="MobiDB-lite"/>
    </source>
</evidence>